<evidence type="ECO:0000313" key="3">
    <source>
        <dbReference type="Proteomes" id="UP000248856"/>
    </source>
</evidence>
<dbReference type="Proteomes" id="UP000248856">
    <property type="component" value="Unassembled WGS sequence"/>
</dbReference>
<dbReference type="PANTHER" id="PTHR12227">
    <property type="entry name" value="GLYCERATE KINASE"/>
    <property type="match status" value="1"/>
</dbReference>
<accession>A0A328YQB4</accession>
<dbReference type="InterPro" id="IPR025286">
    <property type="entry name" value="MOFRL_assoc_dom"/>
</dbReference>
<keyword evidence="3" id="KW-1185">Reference proteome</keyword>
<protein>
    <submittedName>
        <fullName evidence="2">Hydroxypyruvate reductase</fullName>
    </submittedName>
</protein>
<dbReference type="InterPro" id="IPR038614">
    <property type="entry name" value="GK_N_sf"/>
</dbReference>
<reference evidence="2 3" key="1">
    <citation type="submission" date="2018-06" db="EMBL/GenBank/DDBJ databases">
        <title>Genomic Encyclopedia of Archaeal and Bacterial Type Strains, Phase II (KMG-II): from individual species to whole genera.</title>
        <authorList>
            <person name="Goeker M."/>
        </authorList>
    </citation>
    <scope>NUCLEOTIDE SEQUENCE [LARGE SCALE GENOMIC DNA]</scope>
    <source>
        <strain evidence="2 3">CFPB 3232</strain>
    </source>
</reference>
<comment type="caution">
    <text evidence="2">The sequence shown here is derived from an EMBL/GenBank/DDBJ whole genome shotgun (WGS) entry which is preliminary data.</text>
</comment>
<organism evidence="2 3">
    <name type="scientific">Paracidovorax anthurii</name>
    <dbReference type="NCBI Taxonomy" id="78229"/>
    <lineage>
        <taxon>Bacteria</taxon>
        <taxon>Pseudomonadati</taxon>
        <taxon>Pseudomonadota</taxon>
        <taxon>Betaproteobacteria</taxon>
        <taxon>Burkholderiales</taxon>
        <taxon>Comamonadaceae</taxon>
        <taxon>Paracidovorax</taxon>
    </lineage>
</organism>
<evidence type="ECO:0000313" key="2">
    <source>
        <dbReference type="EMBL" id="RAR76221.1"/>
    </source>
</evidence>
<dbReference type="GO" id="GO:0008887">
    <property type="term" value="F:glycerate kinase activity"/>
    <property type="evidence" value="ECO:0007669"/>
    <property type="project" value="InterPro"/>
</dbReference>
<gene>
    <name evidence="2" type="ORF">AX018_105230</name>
</gene>
<dbReference type="Gene3D" id="3.40.50.10180">
    <property type="entry name" value="Glycerate kinase, MOFRL-like N-terminal domain"/>
    <property type="match status" value="1"/>
</dbReference>
<evidence type="ECO:0000259" key="1">
    <source>
        <dbReference type="Pfam" id="PF13660"/>
    </source>
</evidence>
<dbReference type="EMBL" id="QLTA01000052">
    <property type="protein sequence ID" value="RAR76221.1"/>
    <property type="molecule type" value="Genomic_DNA"/>
</dbReference>
<dbReference type="Pfam" id="PF13660">
    <property type="entry name" value="DUF4147"/>
    <property type="match status" value="1"/>
</dbReference>
<proteinExistence type="predicted"/>
<feature type="domain" description="MOFRL-associated" evidence="1">
    <location>
        <begin position="19"/>
        <end position="245"/>
    </location>
</feature>
<name>A0A328YQB4_9BURK</name>
<dbReference type="PANTHER" id="PTHR12227:SF0">
    <property type="entry name" value="GLYCERATE KINASE"/>
    <property type="match status" value="1"/>
</dbReference>
<sequence length="326" mass="32914">MAGVSGAPAAVRAPHDVLLGLFLAAVRRARPDQGMAGCLPSPPRGRTLVLGAGKAGGAMVHALEALWPGEAPLSGLVVTRYGHTPPRPPGLRSRVEIAEAAHPVPDAAGLRAAGRMLALAQGLTQDDLVLCLISGGGSALLTLPAEGLALEDKQAIHRALLHSGATIAEMNCVRKHLSRIKGGHLGAACAPAAVVTLAISDVPGDDPAVIASGPTVADPTTCADALAIAARYGIPLPGPVREALEAGRWETPKPGDARLAGHRVHLLATPQQSLEAAAEAARAAGLVVHLLGDAIEGESREVGRVHGGWPAPSRRGAAACSVPACC</sequence>
<dbReference type="SUPFAM" id="SSF82544">
    <property type="entry name" value="GckA/TtuD-like"/>
    <property type="match status" value="1"/>
</dbReference>
<keyword evidence="2" id="KW-0670">Pyruvate</keyword>
<dbReference type="GO" id="GO:0005737">
    <property type="term" value="C:cytoplasm"/>
    <property type="evidence" value="ECO:0007669"/>
    <property type="project" value="TreeGrafter"/>
</dbReference>
<dbReference type="InterPro" id="IPR039760">
    <property type="entry name" value="MOFRL_protein"/>
</dbReference>
<dbReference type="AlphaFoldDB" id="A0A328YQB4"/>